<feature type="transmembrane region" description="Helical" evidence="2">
    <location>
        <begin position="137"/>
        <end position="166"/>
    </location>
</feature>
<proteinExistence type="predicted"/>
<evidence type="ECO:0000313" key="4">
    <source>
        <dbReference type="Proteomes" id="UP000321306"/>
    </source>
</evidence>
<evidence type="ECO:0000256" key="2">
    <source>
        <dbReference type="SAM" id="Phobius"/>
    </source>
</evidence>
<evidence type="ECO:0000313" key="3">
    <source>
        <dbReference type="EMBL" id="GEM46852.1"/>
    </source>
</evidence>
<dbReference type="Proteomes" id="UP000321306">
    <property type="component" value="Unassembled WGS sequence"/>
</dbReference>
<feature type="region of interest" description="Disordered" evidence="1">
    <location>
        <begin position="308"/>
        <end position="333"/>
    </location>
</feature>
<dbReference type="AlphaFoldDB" id="A0A511N1W6"/>
<keyword evidence="2" id="KW-0472">Membrane</keyword>
<reference evidence="3 4" key="1">
    <citation type="submission" date="2019-07" db="EMBL/GenBank/DDBJ databases">
        <title>Whole genome shotgun sequence of Deinococcus cellulosilyticus NBRC 106333.</title>
        <authorList>
            <person name="Hosoyama A."/>
            <person name="Uohara A."/>
            <person name="Ohji S."/>
            <person name="Ichikawa N."/>
        </authorList>
    </citation>
    <scope>NUCLEOTIDE SEQUENCE [LARGE SCALE GENOMIC DNA]</scope>
    <source>
        <strain evidence="3 4">NBRC 106333</strain>
    </source>
</reference>
<comment type="caution">
    <text evidence="3">The sequence shown here is derived from an EMBL/GenBank/DDBJ whole genome shotgun (WGS) entry which is preliminary data.</text>
</comment>
<keyword evidence="4" id="KW-1185">Reference proteome</keyword>
<accession>A0A511N1W6</accession>
<name>A0A511N1W6_DEIC1</name>
<keyword evidence="2" id="KW-0812">Transmembrane</keyword>
<feature type="transmembrane region" description="Helical" evidence="2">
    <location>
        <begin position="77"/>
        <end position="92"/>
    </location>
</feature>
<gene>
    <name evidence="3" type="ORF">DC3_24870</name>
</gene>
<evidence type="ECO:0000256" key="1">
    <source>
        <dbReference type="SAM" id="MobiDB-lite"/>
    </source>
</evidence>
<protein>
    <submittedName>
        <fullName evidence="3">Uncharacterized protein</fullName>
    </submittedName>
</protein>
<feature type="compositionally biased region" description="Basic and acidic residues" evidence="1">
    <location>
        <begin position="308"/>
        <end position="319"/>
    </location>
</feature>
<keyword evidence="2" id="KW-1133">Transmembrane helix</keyword>
<dbReference type="EMBL" id="BJXB01000010">
    <property type="protein sequence ID" value="GEM46852.1"/>
    <property type="molecule type" value="Genomic_DNA"/>
</dbReference>
<dbReference type="RefSeq" id="WP_146884651.1">
    <property type="nucleotide sequence ID" value="NZ_BJXB01000010.1"/>
</dbReference>
<organism evidence="3 4">
    <name type="scientific">Deinococcus cellulosilyticus (strain DSM 18568 / NBRC 106333 / KACC 11606 / 5516J-15)</name>
    <dbReference type="NCBI Taxonomy" id="1223518"/>
    <lineage>
        <taxon>Bacteria</taxon>
        <taxon>Thermotogati</taxon>
        <taxon>Deinococcota</taxon>
        <taxon>Deinococci</taxon>
        <taxon>Deinococcales</taxon>
        <taxon>Deinococcaceae</taxon>
        <taxon>Deinococcus</taxon>
    </lineage>
</organism>
<feature type="transmembrane region" description="Helical" evidence="2">
    <location>
        <begin position="99"/>
        <end position="117"/>
    </location>
</feature>
<sequence length="472" mass="54130">MKMATIPRIARITGPKSWKASRKLKWRNGHMRPLWTFVFFGALALCCFFIQHQHDFHHHHFNLWFRRRDMVPPENPMSVLFIAGILLLIRAASLSGKRVYALTLLYLLGLPLLWVLVGHSDGTFSNNVNLPPEWVQALVVFSYQWFLSLPFLLLTLHEAVVALQVYRKNSSQRAFRQAVREHMDRLLSALGQGWAGHSWQHAEQVLFTSPGNRQYLVVFLPDHWHLQRTSGTLQHADGRPVRLPYIKDHHTFSQRFDIPLVYCLPFSTGEWPMSVQQVMDGTVYLQQGNPNDLARQLLAWEEEEDLREQEKQRARDEQLRQQQEQEAARKHGEEVEKQAIAVLEKHLPAGWTLVAGQLLRRKKLDVDARIRLPDGRSVVIDVKSVQMPLKSDQGEIYKVSGESLYGAGSKLAQQSLAWGGAPAILWQPAAQPYPVFEHRHALGVSGKTIEVKILVVSGGPERLIEEIRKRLL</sequence>